<comment type="subcellular location">
    <subcellularLocation>
        <location evidence="1 4">Cell outer membrane</location>
    </subcellularLocation>
</comment>
<comment type="similarity">
    <text evidence="4">Belongs to the TonB-dependent receptor family.</text>
</comment>
<dbReference type="Pfam" id="PF07715">
    <property type="entry name" value="Plug"/>
    <property type="match status" value="1"/>
</dbReference>
<evidence type="ECO:0000256" key="4">
    <source>
        <dbReference type="RuleBase" id="RU003357"/>
    </source>
</evidence>
<evidence type="ECO:0000256" key="3">
    <source>
        <dbReference type="ARBA" id="ARBA00023237"/>
    </source>
</evidence>
<evidence type="ECO:0000313" key="10">
    <source>
        <dbReference type="Proteomes" id="UP001424459"/>
    </source>
</evidence>
<reference evidence="10" key="1">
    <citation type="journal article" date="2019" name="Int. J. Syst. Evol. Microbiol.">
        <title>The Global Catalogue of Microorganisms (GCM) 10K type strain sequencing project: providing services to taxonomists for standard genome sequencing and annotation.</title>
        <authorList>
            <consortium name="The Broad Institute Genomics Platform"/>
            <consortium name="The Broad Institute Genome Sequencing Center for Infectious Disease"/>
            <person name="Wu L."/>
            <person name="Ma J."/>
        </authorList>
    </citation>
    <scope>NUCLEOTIDE SEQUENCE [LARGE SCALE GENOMIC DNA]</scope>
    <source>
        <strain evidence="10">JCM 17564</strain>
    </source>
</reference>
<dbReference type="PANTHER" id="PTHR47234">
    <property type="match status" value="1"/>
</dbReference>
<feature type="signal peptide" evidence="6">
    <location>
        <begin position="1"/>
        <end position="20"/>
    </location>
</feature>
<protein>
    <submittedName>
        <fullName evidence="9">TonB-dependent receptor</fullName>
    </submittedName>
</protein>
<evidence type="ECO:0000313" key="9">
    <source>
        <dbReference type="EMBL" id="GAA4042314.1"/>
    </source>
</evidence>
<dbReference type="InterPro" id="IPR037066">
    <property type="entry name" value="Plug_dom_sf"/>
</dbReference>
<evidence type="ECO:0000259" key="7">
    <source>
        <dbReference type="Pfam" id="PF00593"/>
    </source>
</evidence>
<dbReference type="RefSeq" id="WP_344697361.1">
    <property type="nucleotide sequence ID" value="NZ_BAABBR010000001.1"/>
</dbReference>
<feature type="domain" description="TonB-dependent receptor-like beta-barrel" evidence="7">
    <location>
        <begin position="445"/>
        <end position="1016"/>
    </location>
</feature>
<organism evidence="9 10">
    <name type="scientific">Sphingomonas rosea</name>
    <dbReference type="NCBI Taxonomy" id="335605"/>
    <lineage>
        <taxon>Bacteria</taxon>
        <taxon>Pseudomonadati</taxon>
        <taxon>Pseudomonadota</taxon>
        <taxon>Alphaproteobacteria</taxon>
        <taxon>Sphingomonadales</taxon>
        <taxon>Sphingomonadaceae</taxon>
        <taxon>Sphingomonas</taxon>
    </lineage>
</organism>
<evidence type="ECO:0000259" key="8">
    <source>
        <dbReference type="Pfam" id="PF07715"/>
    </source>
</evidence>
<keyword evidence="10" id="KW-1185">Reference proteome</keyword>
<evidence type="ECO:0000256" key="6">
    <source>
        <dbReference type="SAM" id="SignalP"/>
    </source>
</evidence>
<keyword evidence="6" id="KW-0732">Signal</keyword>
<keyword evidence="4" id="KW-0798">TonB box</keyword>
<dbReference type="InterPro" id="IPR000531">
    <property type="entry name" value="Beta-barrel_TonB"/>
</dbReference>
<proteinExistence type="inferred from homology"/>
<feature type="chain" id="PRO_5046650812" evidence="6">
    <location>
        <begin position="21"/>
        <end position="1048"/>
    </location>
</feature>
<name>A0ABP7UHU5_9SPHN</name>
<dbReference type="Gene3D" id="2.40.170.20">
    <property type="entry name" value="TonB-dependent receptor, beta-barrel domain"/>
    <property type="match status" value="1"/>
</dbReference>
<keyword evidence="2 4" id="KW-0472">Membrane</keyword>
<evidence type="ECO:0000256" key="1">
    <source>
        <dbReference type="ARBA" id="ARBA00004442"/>
    </source>
</evidence>
<dbReference type="Proteomes" id="UP001424459">
    <property type="component" value="Unassembled WGS sequence"/>
</dbReference>
<dbReference type="PANTHER" id="PTHR47234:SF2">
    <property type="entry name" value="TONB-DEPENDENT RECEPTOR"/>
    <property type="match status" value="1"/>
</dbReference>
<dbReference type="InterPro" id="IPR036942">
    <property type="entry name" value="Beta-barrel_TonB_sf"/>
</dbReference>
<dbReference type="EMBL" id="BAABBR010000001">
    <property type="protein sequence ID" value="GAA4042314.1"/>
    <property type="molecule type" value="Genomic_DNA"/>
</dbReference>
<evidence type="ECO:0000256" key="2">
    <source>
        <dbReference type="ARBA" id="ARBA00023136"/>
    </source>
</evidence>
<accession>A0ABP7UHU5</accession>
<dbReference type="Gene3D" id="2.170.130.10">
    <property type="entry name" value="TonB-dependent receptor, plug domain"/>
    <property type="match status" value="1"/>
</dbReference>
<evidence type="ECO:0000256" key="5">
    <source>
        <dbReference type="SAM" id="MobiDB-lite"/>
    </source>
</evidence>
<keyword evidence="3" id="KW-0998">Cell outer membrane</keyword>
<dbReference type="SUPFAM" id="SSF56935">
    <property type="entry name" value="Porins"/>
    <property type="match status" value="1"/>
</dbReference>
<feature type="region of interest" description="Disordered" evidence="5">
    <location>
        <begin position="32"/>
        <end position="64"/>
    </location>
</feature>
<comment type="caution">
    <text evidence="9">The sequence shown here is derived from an EMBL/GenBank/DDBJ whole genome shotgun (WGS) entry which is preliminary data.</text>
</comment>
<gene>
    <name evidence="9" type="ORF">GCM10022281_24300</name>
</gene>
<keyword evidence="9" id="KW-0675">Receptor</keyword>
<dbReference type="Pfam" id="PF00593">
    <property type="entry name" value="TonB_dep_Rec_b-barrel"/>
    <property type="match status" value="1"/>
</dbReference>
<dbReference type="InterPro" id="IPR012910">
    <property type="entry name" value="Plug_dom"/>
</dbReference>
<feature type="domain" description="TonB-dependent receptor plug" evidence="8">
    <location>
        <begin position="88"/>
        <end position="210"/>
    </location>
</feature>
<sequence length="1048" mass="111985">MSYKLLLLTTVFGTASSPLAAQAVAVTAQPAPVAQPAPPAPKEEEESVVTPTGQVDPAVPATDGEEPAKDIVVVGTRIVGARVTEALPVVVVNEDKLDAIGAVSGDELIRAIPQMGDVTFNPGNNAQTSNAARGDVGSVNLRSLGVGNTLVLLNGRRVVTHPASQGLSDTGTVPVLSYNSNAIPTLGLNRLEVLLDGAAALYGSDAVAGVVNTVLKTNYDGLRLEAQYGGAEGTHLREFQAGGLFGKNFSRGNVTVSIEYTQREALRAEDQDFTASADLRSLFADDPNFAGLTAPDARATRGVYPALQVPVTGGRPRRGTTNLTSAAGSFTVRPVQFGGCTYALTADLCLVNTALATSGAFRDVRYDTAIGTTVLPAVKRVNAFASGNYELTDGLTLFSELGYYYSDTTRIQPPVINLNKITIPASNYYNPFGPTTINGQPNTNRIPGLTNVPAAGLPVTLTNYRFVDAGPQRVNVTGEQRRALLGIKGETFGFRWDSAFVYSDAKATDSSFAVRSSALQQSLALSTPDAYNPFNGGCTATPSYGDCTPSSQVALDAIGFQLKRRSKTTLAMWDLRASRSRLFALPAGNVGLALGVEVRRETQRDDRDAAVDGSSPFVDAVTGEVTISDAAAVSDNPDTYGKRTVAAAYAELAVPLVSEDMNIPAFRRVDLQLAGRYEHYSDFGGVARPKVAAAWDLADGIRLRGSYSRGFRAPNLEQVNAVEYARLSTTQDFVRCEADLRTGRISSFGACGNNVGYSRRVSGNPDLKPETSTNYNIGTVLEPRFLPRDLGKMTFTVDYWSIRQKGIVGILGNDTAIALDYLLRLQGSSNPNVVRAAANADDIAAFAGTNITPVGQIVAVRDQFINLLPQTVQGLDFGAYWTTPRTKFGRFDLSVNASRLLKFSRPPGDAVEALVAARSQGLINAGTPLPETQNLIEANGRPKWRGTASLSWSLGRFRVGSFLRYTGAVDETGFVDANGNPYRVKSQLTANLYVEARLLQRKEGASVRWRIGARNITDEKPPLTSEGYLGSLYNPYGRYIYTSLTTEL</sequence>